<keyword evidence="3" id="KW-0378">Hydrolase</keyword>
<accession>A0A6J6WVC9</accession>
<dbReference type="InterPro" id="IPR037004">
    <property type="entry name" value="Exonuc_VII_ssu_sf"/>
</dbReference>
<dbReference type="SUPFAM" id="SSF116842">
    <property type="entry name" value="XseB-like"/>
    <property type="match status" value="1"/>
</dbReference>
<dbReference type="NCBIfam" id="TIGR01280">
    <property type="entry name" value="xseB"/>
    <property type="match status" value="1"/>
</dbReference>
<dbReference type="InterPro" id="IPR003761">
    <property type="entry name" value="Exonuc_VII_S"/>
</dbReference>
<organism evidence="4">
    <name type="scientific">freshwater metagenome</name>
    <dbReference type="NCBI Taxonomy" id="449393"/>
    <lineage>
        <taxon>unclassified sequences</taxon>
        <taxon>metagenomes</taxon>
        <taxon>ecological metagenomes</taxon>
    </lineage>
</organism>
<dbReference type="AlphaFoldDB" id="A0A6J6WVC9"/>
<dbReference type="GO" id="GO:0009318">
    <property type="term" value="C:exodeoxyribonuclease VII complex"/>
    <property type="evidence" value="ECO:0007669"/>
    <property type="project" value="InterPro"/>
</dbReference>
<evidence type="ECO:0000256" key="2">
    <source>
        <dbReference type="ARBA" id="ARBA00022722"/>
    </source>
</evidence>
<evidence type="ECO:0000256" key="1">
    <source>
        <dbReference type="ARBA" id="ARBA00022490"/>
    </source>
</evidence>
<name>A0A6J6WVC9_9ZZZZ</name>
<evidence type="ECO:0000313" key="4">
    <source>
        <dbReference type="EMBL" id="CAB4787184.1"/>
    </source>
</evidence>
<gene>
    <name evidence="4" type="ORF">UFOPK2958_00900</name>
</gene>
<keyword evidence="1" id="KW-0963">Cytoplasm</keyword>
<dbReference type="EMBL" id="CAFAAB010000098">
    <property type="protein sequence ID" value="CAB4787184.1"/>
    <property type="molecule type" value="Genomic_DNA"/>
</dbReference>
<dbReference type="GO" id="GO:0008855">
    <property type="term" value="F:exodeoxyribonuclease VII activity"/>
    <property type="evidence" value="ECO:0007669"/>
    <property type="project" value="InterPro"/>
</dbReference>
<dbReference type="GO" id="GO:0006308">
    <property type="term" value="P:DNA catabolic process"/>
    <property type="evidence" value="ECO:0007669"/>
    <property type="project" value="InterPro"/>
</dbReference>
<keyword evidence="2" id="KW-0540">Nuclease</keyword>
<proteinExistence type="predicted"/>
<dbReference type="Gene3D" id="1.10.287.1040">
    <property type="entry name" value="Exonuclease VII, small subunit"/>
    <property type="match status" value="1"/>
</dbReference>
<sequence>MADVGSWEVATKELDEIVEYLEGPDVNVDDLITKLQRGAEIIEALEARLTATKAKVEEIAPRVDRGDE</sequence>
<protein>
    <submittedName>
        <fullName evidence="4">Unannotated protein</fullName>
    </submittedName>
</protein>
<evidence type="ECO:0000256" key="3">
    <source>
        <dbReference type="ARBA" id="ARBA00022801"/>
    </source>
</evidence>
<reference evidence="4" key="1">
    <citation type="submission" date="2020-05" db="EMBL/GenBank/DDBJ databases">
        <authorList>
            <person name="Chiriac C."/>
            <person name="Salcher M."/>
            <person name="Ghai R."/>
            <person name="Kavagutti S V."/>
        </authorList>
    </citation>
    <scope>NUCLEOTIDE SEQUENCE</scope>
</reference>
<dbReference type="Pfam" id="PF02609">
    <property type="entry name" value="Exonuc_VII_S"/>
    <property type="match status" value="1"/>
</dbReference>